<name>A0A1N7NNV3_9GAMM</name>
<accession>A0A1N7NNV3</accession>
<dbReference type="PANTHER" id="PTHR43081:SF1">
    <property type="entry name" value="ADENYLATE CYCLASE, TERMINAL-DIFFERENTIATION SPECIFIC"/>
    <property type="match status" value="1"/>
</dbReference>
<dbReference type="GO" id="GO:0035556">
    <property type="term" value="P:intracellular signal transduction"/>
    <property type="evidence" value="ECO:0007669"/>
    <property type="project" value="InterPro"/>
</dbReference>
<dbReference type="InterPro" id="IPR050697">
    <property type="entry name" value="Adenylyl/Guanylyl_Cyclase_3/4"/>
</dbReference>
<dbReference type="STRING" id="484498.SAMN05421686_107151"/>
<dbReference type="RefSeq" id="WP_076516502.1">
    <property type="nucleotide sequence ID" value="NZ_FTOH01000007.1"/>
</dbReference>
<feature type="transmembrane region" description="Helical" evidence="1">
    <location>
        <begin position="17"/>
        <end position="37"/>
    </location>
</feature>
<reference evidence="4" key="1">
    <citation type="submission" date="2017-01" db="EMBL/GenBank/DDBJ databases">
        <authorList>
            <person name="Varghese N."/>
            <person name="Submissions S."/>
        </authorList>
    </citation>
    <scope>NUCLEOTIDE SEQUENCE [LARGE SCALE GENOMIC DNA]</scope>
    <source>
        <strain evidence="4">DSM 24913</strain>
    </source>
</reference>
<dbReference type="Gene3D" id="3.30.70.1230">
    <property type="entry name" value="Nucleotide cyclase"/>
    <property type="match status" value="1"/>
</dbReference>
<evidence type="ECO:0000256" key="1">
    <source>
        <dbReference type="SAM" id="Phobius"/>
    </source>
</evidence>
<dbReference type="PANTHER" id="PTHR43081">
    <property type="entry name" value="ADENYLATE CYCLASE, TERMINAL-DIFFERENTIATION SPECIFIC-RELATED"/>
    <property type="match status" value="1"/>
</dbReference>
<dbReference type="OrthoDB" id="9789782at2"/>
<dbReference type="InterPro" id="IPR029787">
    <property type="entry name" value="Nucleotide_cyclase"/>
</dbReference>
<dbReference type="GO" id="GO:0004016">
    <property type="term" value="F:adenylate cyclase activity"/>
    <property type="evidence" value="ECO:0007669"/>
    <property type="project" value="UniProtKB-ARBA"/>
</dbReference>
<dbReference type="Pfam" id="PF00211">
    <property type="entry name" value="Guanylate_cyc"/>
    <property type="match status" value="1"/>
</dbReference>
<dbReference type="PROSITE" id="PS50125">
    <property type="entry name" value="GUANYLATE_CYCLASE_2"/>
    <property type="match status" value="1"/>
</dbReference>
<feature type="domain" description="Guanylate cyclase" evidence="2">
    <location>
        <begin position="246"/>
        <end position="376"/>
    </location>
</feature>
<dbReference type="InterPro" id="IPR001054">
    <property type="entry name" value="A/G_cyclase"/>
</dbReference>
<evidence type="ECO:0000259" key="2">
    <source>
        <dbReference type="PROSITE" id="PS50125"/>
    </source>
</evidence>
<gene>
    <name evidence="3" type="ORF">SAMN05421686_107151</name>
</gene>
<keyword evidence="1" id="KW-0812">Transmembrane</keyword>
<dbReference type="EMBL" id="FTOH01000007">
    <property type="protein sequence ID" value="SIS99898.1"/>
    <property type="molecule type" value="Genomic_DNA"/>
</dbReference>
<keyword evidence="1" id="KW-1133">Transmembrane helix</keyword>
<evidence type="ECO:0000313" key="3">
    <source>
        <dbReference type="EMBL" id="SIS99898.1"/>
    </source>
</evidence>
<dbReference type="CDD" id="cd07302">
    <property type="entry name" value="CHD"/>
    <property type="match status" value="1"/>
</dbReference>
<dbReference type="Proteomes" id="UP000185639">
    <property type="component" value="Unassembled WGS sequence"/>
</dbReference>
<dbReference type="GO" id="GO:0009190">
    <property type="term" value="P:cyclic nucleotide biosynthetic process"/>
    <property type="evidence" value="ECO:0007669"/>
    <property type="project" value="InterPro"/>
</dbReference>
<sequence length="446" mass="49515">MPNLRTFSETLNTSQRAGLLAAVMVLIAGIILSALAYTEVRNYARQQLTSENTRQLQHLGALLTPALVRDDRITLNLTLSEWDAGKALPAIRVLDRDGKPVASAGRINAELTMMPVEIRQDGTLYGSLEGYTTDAPAQTAATRVASQSLLVTAALSLIAGLTGWLLSEKYARYLRQLRTKLSGWRDGEELTLPMGPGDPDLQSLHSVLGDISKREQQRRAVEVALGQFMGNEDTPFPDPMKYYDCAMLFIEIQDLELLQQRLSAEELTTTLNQYHRLLSQAAKLYNGKVDRYLGDGVVMLFGVPGRDRNAAMHCLYAARLFSSLVNHLHETNSGVLPLEFNVAAHWGPVLMAPLQDGVSTQYSLIGDAVHWAYHLAAQSEERRIIASQTLIEMLEDGHDIIWSEGPNIRDLHGGVQPTYWLNQLPEKTESLIQRQMKHITSMTESA</sequence>
<protein>
    <submittedName>
        <fullName evidence="3">Adenylate cyclase, class 3</fullName>
    </submittedName>
</protein>
<keyword evidence="1" id="KW-0472">Membrane</keyword>
<dbReference type="SUPFAM" id="SSF55073">
    <property type="entry name" value="Nucleotide cyclase"/>
    <property type="match status" value="1"/>
</dbReference>
<proteinExistence type="predicted"/>
<dbReference type="AlphaFoldDB" id="A0A1N7NNV3"/>
<evidence type="ECO:0000313" key="4">
    <source>
        <dbReference type="Proteomes" id="UP000185639"/>
    </source>
</evidence>
<feature type="transmembrane region" description="Helical" evidence="1">
    <location>
        <begin position="148"/>
        <end position="166"/>
    </location>
</feature>
<keyword evidence="4" id="KW-1185">Reference proteome</keyword>
<organism evidence="3 4">
    <name type="scientific">Thalassolituus maritimus</name>
    <dbReference type="NCBI Taxonomy" id="484498"/>
    <lineage>
        <taxon>Bacteria</taxon>
        <taxon>Pseudomonadati</taxon>
        <taxon>Pseudomonadota</taxon>
        <taxon>Gammaproteobacteria</taxon>
        <taxon>Oceanospirillales</taxon>
        <taxon>Oceanospirillaceae</taxon>
        <taxon>Thalassolituus</taxon>
    </lineage>
</organism>